<feature type="compositionally biased region" description="Pro residues" evidence="2">
    <location>
        <begin position="474"/>
        <end position="484"/>
    </location>
</feature>
<feature type="region of interest" description="Disordered" evidence="2">
    <location>
        <begin position="1090"/>
        <end position="1136"/>
    </location>
</feature>
<evidence type="ECO:0000256" key="1">
    <source>
        <dbReference type="ARBA" id="ARBA00004430"/>
    </source>
</evidence>
<feature type="compositionally biased region" description="Basic and acidic residues" evidence="2">
    <location>
        <begin position="315"/>
        <end position="327"/>
    </location>
</feature>
<accession>A0ABQ5RXN4</accession>
<name>A0ABQ5RXN4_9CHLO</name>
<gene>
    <name evidence="3" type="ORF">VaNZ11_005006</name>
</gene>
<dbReference type="Gene3D" id="1.20.1280.50">
    <property type="match status" value="1"/>
</dbReference>
<organism evidence="3 4">
    <name type="scientific">Volvox africanus</name>
    <dbReference type="NCBI Taxonomy" id="51714"/>
    <lineage>
        <taxon>Eukaryota</taxon>
        <taxon>Viridiplantae</taxon>
        <taxon>Chlorophyta</taxon>
        <taxon>core chlorophytes</taxon>
        <taxon>Chlorophyceae</taxon>
        <taxon>CS clade</taxon>
        <taxon>Chlamydomonadales</taxon>
        <taxon>Volvocaceae</taxon>
        <taxon>Volvox</taxon>
    </lineage>
</organism>
<feature type="region of interest" description="Disordered" evidence="2">
    <location>
        <begin position="752"/>
        <end position="823"/>
    </location>
</feature>
<feature type="compositionally biased region" description="Basic residues" evidence="2">
    <location>
        <begin position="1096"/>
        <end position="1109"/>
    </location>
</feature>
<feature type="region of interest" description="Disordered" evidence="2">
    <location>
        <begin position="1212"/>
        <end position="1231"/>
    </location>
</feature>
<feature type="compositionally biased region" description="Low complexity" evidence="2">
    <location>
        <begin position="305"/>
        <end position="314"/>
    </location>
</feature>
<keyword evidence="4" id="KW-1185">Reference proteome</keyword>
<dbReference type="Gene3D" id="3.80.10.10">
    <property type="entry name" value="Ribonuclease Inhibitor"/>
    <property type="match status" value="1"/>
</dbReference>
<dbReference type="EMBL" id="BSDZ01000013">
    <property type="protein sequence ID" value="GLI62387.1"/>
    <property type="molecule type" value="Genomic_DNA"/>
</dbReference>
<proteinExistence type="predicted"/>
<reference evidence="3 4" key="1">
    <citation type="journal article" date="2023" name="IScience">
        <title>Expanded male sex-determining region conserved during the evolution of homothallism in the green alga Volvox.</title>
        <authorList>
            <person name="Yamamoto K."/>
            <person name="Matsuzaki R."/>
            <person name="Mahakham W."/>
            <person name="Heman W."/>
            <person name="Sekimoto H."/>
            <person name="Kawachi M."/>
            <person name="Minakuchi Y."/>
            <person name="Toyoda A."/>
            <person name="Nozaki H."/>
        </authorList>
    </citation>
    <scope>NUCLEOTIDE SEQUENCE [LARGE SCALE GENOMIC DNA]</scope>
    <source>
        <strain evidence="3 4">NIES-4468</strain>
    </source>
</reference>
<evidence type="ECO:0008006" key="5">
    <source>
        <dbReference type="Google" id="ProtNLM"/>
    </source>
</evidence>
<evidence type="ECO:0000313" key="4">
    <source>
        <dbReference type="Proteomes" id="UP001165090"/>
    </source>
</evidence>
<feature type="region of interest" description="Disordered" evidence="2">
    <location>
        <begin position="291"/>
        <end position="341"/>
    </location>
</feature>
<dbReference type="SUPFAM" id="SSF52047">
    <property type="entry name" value="RNI-like"/>
    <property type="match status" value="1"/>
</dbReference>
<evidence type="ECO:0000313" key="3">
    <source>
        <dbReference type="EMBL" id="GLI62387.1"/>
    </source>
</evidence>
<feature type="region of interest" description="Disordered" evidence="2">
    <location>
        <begin position="1050"/>
        <end position="1071"/>
    </location>
</feature>
<sequence length="1680" mass="179323">MPALRVSKGDSDAANLDWSTLPPLVLCSIVQHVDDALDLASMRLTCRRWSKNVTQNSQAWRLRGPVARFHWGYLRGTLYMLCPVAERLALVLSNRTSCDTLAAMFNDLNWWSRLREIVLVAIRPVALGLFGPGLDAKALVGLSSLRALQALVMEGCDTQMALDGALGCTHLTKLAIRSRRSPLGNPCRINNNFLDLLAVSQQAISLGQPLPRRTCPRHRNQLAYSLLAQDGANGGGGGGGAFSFGGQHPGDSGDDRQESEGLSDCLQREQGLNPALERELETLFRENHYGKSGGSVSGNGGGGTAAAAAAAAAADQERDERTSERGARLGGSAAVAAGPPRGGLRHLEFDADAHLDDAASMMALLESEGPSSTITSDRLNKLLAALPSLEHLDIRRVPVHAPVIQGGLAQLTNLTELRIGIQDGRDRHERRLGSKEYTNLSALGTLNALAAPTAGPPWRSSSPALLAAEPPWLPPLPLQSPPAPQQQHAQDQQQLLRRCLYRQHRTDPPPPLPLQQPEDASIAAMATATATMALDANPCVNVPPPGPALPMLHLYISRATKSSPMDLLGAMLPLVPRLQTLFMTHRTLHVGHLISVGQLTSLECLGLSLTPQSHDYDEANGTDRARGRRMQCVRRLPRGLMRETLEVMRSASCEPEQRRMLASLWARIVSGDPAVDINADMDSCLDSDDADMGVLTADPDFASDPSAPTVEVCGIGLEALRHLTQLRELHLRGPQRIVGLAARVAAGLQAMASHEVPEKQQLLPPPPQPLGTRPITAGPANGAPVGGTDDGDGKPLLGARTPRSSSRHKRQDESHGNGLSEPHFHFFTPMLVQPSQHPSTTQNLPQTAEMVDPAVPRLTEGSSGAAQLPGPSFGEACAAAAKPAATLLPQTETGNMNARMLLGEYDWMDAMEAGEEAMTEAEAVPKAARMVEDQATAAAAPWALPFPGSTASAGGSAAGTIGTRSTSAHRGCLPTQAPCHSMSTGMQALEAALALAEAEWDEADSDTGRRDELDFDNMREDEDMEDDIVFGGGAAEAGGRGVCGFGGGSGSHGAGGLGRESSRVTAGDMVPSGNLRQLIQYSEYQEHWQRYQKQQKQQKQRQQRQRSVRKRPDSLTNSQQRSGGRGSGGRRRGGRGCGGNLGGITAHCRGGGGGGSCLGLGSVWYRFMLALSGKDNGDEGGKLLAFPDGSNSMDDEEDVELEVGDVMQYGAEEREDAPGGSRPQGSGHLDKDRDLVLDLGLDSSANRSRIWRRERGATLGGRAARGGSSLGTGINRRRAAGFGAGAALGATAAGTRAAEAAVTESVVGSNAEMSALANLQKNIWDIMPLGEVPTPLRKDKSQQGPSMIPPLRSPFCVQNCDQPIREIDVMEDLAREHQMPRRALLSLQWSDIMALRTHGSVLEALTLYYFRMPPTVIAQLTSALPRLRRLGLRWTNDQEAEIGKVPCSCSGSITCGAVANAGTGAGTTGKGRGRLEIETLPPLLESLELGGPVTLVVTASGLGGPCGSRQAPGPVWAQLRRLTLSKGIDVSGAALPALLERTPQITELQLLRPRGLEPADLESLGPLTRLRFLVVDLEPEDMECREVRRAMARGISCLAGLTALQELRWDVPDPPSRKRRLHPACPDDKPDHKVELCQQLSTLTGLHRLSLLSLPSCRNLLERIEDVQALRHLPFLELSS</sequence>
<dbReference type="SUPFAM" id="SSF81383">
    <property type="entry name" value="F-box domain"/>
    <property type="match status" value="1"/>
</dbReference>
<feature type="region of interest" description="Disordered" evidence="2">
    <location>
        <begin position="237"/>
        <end position="264"/>
    </location>
</feature>
<dbReference type="InterPro" id="IPR032675">
    <property type="entry name" value="LRR_dom_sf"/>
</dbReference>
<feature type="region of interest" description="Disordered" evidence="2">
    <location>
        <begin position="474"/>
        <end position="493"/>
    </location>
</feature>
<evidence type="ECO:0000256" key="2">
    <source>
        <dbReference type="SAM" id="MobiDB-lite"/>
    </source>
</evidence>
<dbReference type="CDD" id="cd09917">
    <property type="entry name" value="F-box_SF"/>
    <property type="match status" value="1"/>
</dbReference>
<comment type="caution">
    <text evidence="3">The sequence shown here is derived from an EMBL/GenBank/DDBJ whole genome shotgun (WGS) entry which is preliminary data.</text>
</comment>
<dbReference type="InterPro" id="IPR036047">
    <property type="entry name" value="F-box-like_dom_sf"/>
</dbReference>
<comment type="subcellular location">
    <subcellularLocation>
        <location evidence="1">Cytoplasm</location>
        <location evidence="1">Cytoskeleton</location>
        <location evidence="1">Cilium axoneme</location>
    </subcellularLocation>
</comment>
<dbReference type="Proteomes" id="UP001165090">
    <property type="component" value="Unassembled WGS sequence"/>
</dbReference>
<feature type="compositionally biased region" description="Gly residues" evidence="2">
    <location>
        <begin position="291"/>
        <end position="304"/>
    </location>
</feature>
<protein>
    <recommendedName>
        <fullName evidence="5">F-box domain-containing protein</fullName>
    </recommendedName>
</protein>